<sequence>MELALVPAHELGTNLSGSYFVAFRSQAEEPRPSREGEETEWGLARSGSGADAFFIQPGGRVPPLWEDTNFQPIMPFDVKGAPHQCGALPDGWNDSPQVFVKIVRMLVECLRSLKASRDRRKSGTYDPEQYNSAGRCDAELESCTSGAGRSAAPQARAGVLHLKRGQQCCTSGAGRSAAPQARAAVLHLRREAQGFCGDELRRAHIVHVELAAVHVMSTHTFPQGEVASLCCDNKGIVAMLSHFTSRDPDLMTRMSDGGGGAVVRGGAREGGVHVAHVGGRQVAHGRSNVAHGRAGLCGVRPRRVQWHGRRDPWRTGGGAARWRTGGGAGKWVSTGGRVQWRTGGRGPGGAREWRGVRVAHGSGWDPGGTEEAGCGVATGRGGRCGAREEGGVRCGAREEGWAVRVAHGEEGGGVVWWPREGGVCGAREKAVWRTRRAGAVARERAAAGGARRRRVRWRTGGGRGAG</sequence>
<gene>
    <name evidence="2" type="ORF">CYMTET_49455</name>
</gene>
<reference evidence="2 3" key="1">
    <citation type="journal article" date="2015" name="Genome Biol. Evol.">
        <title>Comparative Genomics of a Bacterivorous Green Alga Reveals Evolutionary Causalities and Consequences of Phago-Mixotrophic Mode of Nutrition.</title>
        <authorList>
            <person name="Burns J.A."/>
            <person name="Paasch A."/>
            <person name="Narechania A."/>
            <person name="Kim E."/>
        </authorList>
    </citation>
    <scope>NUCLEOTIDE SEQUENCE [LARGE SCALE GENOMIC DNA]</scope>
    <source>
        <strain evidence="2 3">PLY_AMNH</strain>
    </source>
</reference>
<accession>A0AAE0BS33</accession>
<dbReference type="AlphaFoldDB" id="A0AAE0BS33"/>
<name>A0AAE0BS33_9CHLO</name>
<keyword evidence="3" id="KW-1185">Reference proteome</keyword>
<comment type="caution">
    <text evidence="2">The sequence shown here is derived from an EMBL/GenBank/DDBJ whole genome shotgun (WGS) entry which is preliminary data.</text>
</comment>
<dbReference type="EMBL" id="LGRX02033567">
    <property type="protein sequence ID" value="KAK3240717.1"/>
    <property type="molecule type" value="Genomic_DNA"/>
</dbReference>
<organism evidence="2 3">
    <name type="scientific">Cymbomonas tetramitiformis</name>
    <dbReference type="NCBI Taxonomy" id="36881"/>
    <lineage>
        <taxon>Eukaryota</taxon>
        <taxon>Viridiplantae</taxon>
        <taxon>Chlorophyta</taxon>
        <taxon>Pyramimonadophyceae</taxon>
        <taxon>Pyramimonadales</taxon>
        <taxon>Pyramimonadaceae</taxon>
        <taxon>Cymbomonas</taxon>
    </lineage>
</organism>
<protein>
    <submittedName>
        <fullName evidence="2">Uncharacterized protein</fullName>
    </submittedName>
</protein>
<feature type="region of interest" description="Disordered" evidence="1">
    <location>
        <begin position="447"/>
        <end position="466"/>
    </location>
</feature>
<dbReference type="Proteomes" id="UP001190700">
    <property type="component" value="Unassembled WGS sequence"/>
</dbReference>
<proteinExistence type="predicted"/>
<evidence type="ECO:0000313" key="3">
    <source>
        <dbReference type="Proteomes" id="UP001190700"/>
    </source>
</evidence>
<feature type="compositionally biased region" description="Gly residues" evidence="1">
    <location>
        <begin position="315"/>
        <end position="329"/>
    </location>
</feature>
<evidence type="ECO:0000256" key="1">
    <source>
        <dbReference type="SAM" id="MobiDB-lite"/>
    </source>
</evidence>
<feature type="region of interest" description="Disordered" evidence="1">
    <location>
        <begin position="308"/>
        <end position="330"/>
    </location>
</feature>
<evidence type="ECO:0000313" key="2">
    <source>
        <dbReference type="EMBL" id="KAK3240717.1"/>
    </source>
</evidence>